<evidence type="ECO:0000259" key="13">
    <source>
        <dbReference type="PROSITE" id="PS50109"/>
    </source>
</evidence>
<keyword evidence="4" id="KW-1003">Cell membrane</keyword>
<evidence type="ECO:0000256" key="6">
    <source>
        <dbReference type="ARBA" id="ARBA00022692"/>
    </source>
</evidence>
<organism evidence="14 15">
    <name type="scientific">Lancefieldella parvula</name>
    <dbReference type="NCBI Taxonomy" id="1382"/>
    <lineage>
        <taxon>Bacteria</taxon>
        <taxon>Bacillati</taxon>
        <taxon>Actinomycetota</taxon>
        <taxon>Coriobacteriia</taxon>
        <taxon>Coriobacteriales</taxon>
        <taxon>Atopobiaceae</taxon>
        <taxon>Lancefieldella</taxon>
    </lineage>
</organism>
<comment type="catalytic activity">
    <reaction evidence="1">
        <text>ATP + protein L-histidine = ADP + protein N-phospho-L-histidine.</text>
        <dbReference type="EC" id="2.7.13.3"/>
    </reaction>
</comment>
<dbReference type="GO" id="GO:0016036">
    <property type="term" value="P:cellular response to phosphate starvation"/>
    <property type="evidence" value="ECO:0007669"/>
    <property type="project" value="TreeGrafter"/>
</dbReference>
<proteinExistence type="predicted"/>
<dbReference type="GO" id="GO:0000155">
    <property type="term" value="F:phosphorelay sensor kinase activity"/>
    <property type="evidence" value="ECO:0007669"/>
    <property type="project" value="TreeGrafter"/>
</dbReference>
<protein>
    <recommendedName>
        <fullName evidence="11">Sensor-like histidine kinase SenX3</fullName>
        <ecNumber evidence="3">2.7.13.3</ecNumber>
    </recommendedName>
</protein>
<dbReference type="InterPro" id="IPR004358">
    <property type="entry name" value="Sig_transdc_His_kin-like_C"/>
</dbReference>
<dbReference type="PANTHER" id="PTHR45453:SF2">
    <property type="entry name" value="HISTIDINE KINASE"/>
    <property type="match status" value="1"/>
</dbReference>
<feature type="transmembrane region" description="Helical" evidence="12">
    <location>
        <begin position="37"/>
        <end position="58"/>
    </location>
</feature>
<evidence type="ECO:0000256" key="3">
    <source>
        <dbReference type="ARBA" id="ARBA00012438"/>
    </source>
</evidence>
<evidence type="ECO:0000256" key="11">
    <source>
        <dbReference type="ARBA" id="ARBA00039401"/>
    </source>
</evidence>
<dbReference type="InterPro" id="IPR005467">
    <property type="entry name" value="His_kinase_dom"/>
</dbReference>
<evidence type="ECO:0000256" key="2">
    <source>
        <dbReference type="ARBA" id="ARBA00004651"/>
    </source>
</evidence>
<dbReference type="GO" id="GO:0005886">
    <property type="term" value="C:plasma membrane"/>
    <property type="evidence" value="ECO:0007669"/>
    <property type="project" value="UniProtKB-SubCell"/>
</dbReference>
<evidence type="ECO:0000256" key="4">
    <source>
        <dbReference type="ARBA" id="ARBA00022475"/>
    </source>
</evidence>
<dbReference type="GO" id="GO:0004721">
    <property type="term" value="F:phosphoprotein phosphatase activity"/>
    <property type="evidence" value="ECO:0007669"/>
    <property type="project" value="TreeGrafter"/>
</dbReference>
<evidence type="ECO:0000313" key="14">
    <source>
        <dbReference type="EMBL" id="UQF77843.1"/>
    </source>
</evidence>
<dbReference type="Proteomes" id="UP000831562">
    <property type="component" value="Chromosome"/>
</dbReference>
<sequence length="346" mass="38893">MSFLKYLKNRTIFFLALIASSTLIGFMLKGVGLNVFAIAYCILVLWVVGTAALLADYFHRRWFYQQLADNLAATDKESYLVPTMLDTPSTLEERLFKDALSSMSKSMMDQLADEHMRSKEYREYIEMWVHEIKTPIAAAHLVAQNNPSLPMDDVQTQLTKIESLVEQALFYARSASVDRDFSIRDVNLQSIVKDALKNNARVFIDAGVSPHFDDLAHVVKADPKWLEFILRQLLINAAKYSNPELAPGEKNVWISASVSEPREGTTSTTLFIKDNGIGIPEEDLSRIFDKGFTGQNGRKYAKSTGMGLYLCYELCKKMGLKLAVSSTIGKGSTFSITFNQSFTDLK</sequence>
<keyword evidence="7 14" id="KW-0418">Kinase</keyword>
<evidence type="ECO:0000256" key="1">
    <source>
        <dbReference type="ARBA" id="ARBA00000085"/>
    </source>
</evidence>
<dbReference type="Pfam" id="PF02518">
    <property type="entry name" value="HATPase_c"/>
    <property type="match status" value="1"/>
</dbReference>
<name>A0A9E7AMV8_9ACTN</name>
<dbReference type="SMART" id="SM00387">
    <property type="entry name" value="HATPase_c"/>
    <property type="match status" value="1"/>
</dbReference>
<dbReference type="EC" id="2.7.13.3" evidence="3"/>
<dbReference type="AlphaFoldDB" id="A0A9E7AMV8"/>
<evidence type="ECO:0000313" key="15">
    <source>
        <dbReference type="Proteomes" id="UP000831562"/>
    </source>
</evidence>
<dbReference type="PANTHER" id="PTHR45453">
    <property type="entry name" value="PHOSPHATE REGULON SENSOR PROTEIN PHOR"/>
    <property type="match status" value="1"/>
</dbReference>
<dbReference type="PROSITE" id="PS50109">
    <property type="entry name" value="HIS_KIN"/>
    <property type="match status" value="1"/>
</dbReference>
<evidence type="ECO:0000256" key="9">
    <source>
        <dbReference type="ARBA" id="ARBA00023012"/>
    </source>
</evidence>
<evidence type="ECO:0000256" key="5">
    <source>
        <dbReference type="ARBA" id="ARBA00022679"/>
    </source>
</evidence>
<keyword evidence="8 12" id="KW-1133">Transmembrane helix</keyword>
<comment type="subcellular location">
    <subcellularLocation>
        <location evidence="2">Cell membrane</location>
        <topology evidence="2">Multi-pass membrane protein</topology>
    </subcellularLocation>
</comment>
<dbReference type="InterPro" id="IPR003594">
    <property type="entry name" value="HATPase_dom"/>
</dbReference>
<feature type="transmembrane region" description="Helical" evidence="12">
    <location>
        <begin position="12"/>
        <end position="31"/>
    </location>
</feature>
<accession>A0A9E7AMV8</accession>
<dbReference type="EMBL" id="CP097092">
    <property type="protein sequence ID" value="UQF77843.1"/>
    <property type="molecule type" value="Genomic_DNA"/>
</dbReference>
<keyword evidence="5" id="KW-0808">Transferase</keyword>
<dbReference type="Gene3D" id="3.30.565.10">
    <property type="entry name" value="Histidine kinase-like ATPase, C-terminal domain"/>
    <property type="match status" value="1"/>
</dbReference>
<evidence type="ECO:0000256" key="12">
    <source>
        <dbReference type="SAM" id="Phobius"/>
    </source>
</evidence>
<dbReference type="PRINTS" id="PR00344">
    <property type="entry name" value="BCTRLSENSOR"/>
</dbReference>
<reference evidence="14" key="1">
    <citation type="submission" date="2022-05" db="EMBL/GenBank/DDBJ databases">
        <title>Using nanopore sequencing to obtain complete genomes from saliva samples.</title>
        <authorList>
            <person name="Baker J.L."/>
        </authorList>
    </citation>
    <scope>NUCLEOTIDE SEQUENCE</scope>
    <source>
        <strain evidence="14">JCVI-JB-Lp32</strain>
    </source>
</reference>
<evidence type="ECO:0000256" key="10">
    <source>
        <dbReference type="ARBA" id="ARBA00023136"/>
    </source>
</evidence>
<keyword evidence="9" id="KW-0902">Two-component regulatory system</keyword>
<dbReference type="InterPro" id="IPR036890">
    <property type="entry name" value="HATPase_C_sf"/>
</dbReference>
<evidence type="ECO:0000256" key="7">
    <source>
        <dbReference type="ARBA" id="ARBA00022777"/>
    </source>
</evidence>
<keyword evidence="10 12" id="KW-0472">Membrane</keyword>
<gene>
    <name evidence="14" type="ORF">M3I19_06045</name>
</gene>
<evidence type="ECO:0000256" key="8">
    <source>
        <dbReference type="ARBA" id="ARBA00022989"/>
    </source>
</evidence>
<dbReference type="InterPro" id="IPR050351">
    <property type="entry name" value="BphY/WalK/GraS-like"/>
</dbReference>
<feature type="domain" description="Histidine kinase" evidence="13">
    <location>
        <begin position="127"/>
        <end position="342"/>
    </location>
</feature>
<keyword evidence="6 12" id="KW-0812">Transmembrane</keyword>
<dbReference type="SUPFAM" id="SSF55874">
    <property type="entry name" value="ATPase domain of HSP90 chaperone/DNA topoisomerase II/histidine kinase"/>
    <property type="match status" value="1"/>
</dbReference>